<keyword evidence="10" id="KW-0012">Acyltransferase</keyword>
<name>A0A8B8AFN7_CRAVI</name>
<accession>A0A8B8AFN7</accession>
<evidence type="ECO:0000256" key="11">
    <source>
        <dbReference type="RuleBase" id="RU367023"/>
    </source>
</evidence>
<keyword evidence="12" id="KW-1185">Reference proteome</keyword>
<evidence type="ECO:0000313" key="13">
    <source>
        <dbReference type="RefSeq" id="XP_022289328.1"/>
    </source>
</evidence>
<evidence type="ECO:0000256" key="6">
    <source>
        <dbReference type="ARBA" id="ARBA00022824"/>
    </source>
</evidence>
<dbReference type="Pfam" id="PF03982">
    <property type="entry name" value="DAGAT"/>
    <property type="match status" value="1"/>
</dbReference>
<dbReference type="RefSeq" id="XP_022289328.1">
    <property type="nucleotide sequence ID" value="XM_022433620.1"/>
</dbReference>
<feature type="transmembrane region" description="Helical" evidence="11">
    <location>
        <begin position="32"/>
        <end position="64"/>
    </location>
</feature>
<dbReference type="AlphaFoldDB" id="A0A8B8AFN7"/>
<evidence type="ECO:0000256" key="2">
    <source>
        <dbReference type="ARBA" id="ARBA00005420"/>
    </source>
</evidence>
<evidence type="ECO:0000256" key="7">
    <source>
        <dbReference type="ARBA" id="ARBA00022989"/>
    </source>
</evidence>
<comment type="similarity">
    <text evidence="2 11">Belongs to the diacylglycerol acyltransferase family.</text>
</comment>
<organism evidence="12 13">
    <name type="scientific">Crassostrea virginica</name>
    <name type="common">Eastern oyster</name>
    <dbReference type="NCBI Taxonomy" id="6565"/>
    <lineage>
        <taxon>Eukaryota</taxon>
        <taxon>Metazoa</taxon>
        <taxon>Spiralia</taxon>
        <taxon>Lophotrochozoa</taxon>
        <taxon>Mollusca</taxon>
        <taxon>Bivalvia</taxon>
        <taxon>Autobranchia</taxon>
        <taxon>Pteriomorphia</taxon>
        <taxon>Ostreida</taxon>
        <taxon>Ostreoidea</taxon>
        <taxon>Ostreidae</taxon>
        <taxon>Crassostrea</taxon>
    </lineage>
</organism>
<dbReference type="InterPro" id="IPR007130">
    <property type="entry name" value="DAGAT"/>
</dbReference>
<evidence type="ECO:0000256" key="8">
    <source>
        <dbReference type="ARBA" id="ARBA00023098"/>
    </source>
</evidence>
<gene>
    <name evidence="13" type="primary">LOC111101215</name>
</gene>
<keyword evidence="4 11" id="KW-0808">Transferase</keyword>
<protein>
    <recommendedName>
        <fullName evidence="11">Acyltransferase</fullName>
        <ecNumber evidence="11">2.3.1.-</ecNumber>
    </recommendedName>
</protein>
<keyword evidence="6 11" id="KW-0256">Endoplasmic reticulum</keyword>
<evidence type="ECO:0000256" key="4">
    <source>
        <dbReference type="ARBA" id="ARBA00022679"/>
    </source>
</evidence>
<evidence type="ECO:0000256" key="10">
    <source>
        <dbReference type="ARBA" id="ARBA00023315"/>
    </source>
</evidence>
<dbReference type="PANTHER" id="PTHR12317">
    <property type="entry name" value="DIACYLGLYCEROL O-ACYLTRANSFERASE"/>
    <property type="match status" value="1"/>
</dbReference>
<dbReference type="KEGG" id="cvn:111101215"/>
<reference evidence="13" key="1">
    <citation type="submission" date="2025-08" db="UniProtKB">
        <authorList>
            <consortium name="RefSeq"/>
        </authorList>
    </citation>
    <scope>IDENTIFICATION</scope>
    <source>
        <tissue evidence="13">Whole sample</tissue>
    </source>
</reference>
<dbReference type="EC" id="2.3.1.-" evidence="11"/>
<dbReference type="CDD" id="cd07987">
    <property type="entry name" value="LPLAT_MGAT-like"/>
    <property type="match status" value="1"/>
</dbReference>
<keyword evidence="9 11" id="KW-0472">Membrane</keyword>
<dbReference type="OrthoDB" id="264532at2759"/>
<comment type="caution">
    <text evidence="11">Lacks conserved residue(s) required for the propagation of feature annotation.</text>
</comment>
<dbReference type="GO" id="GO:0004144">
    <property type="term" value="F:diacylglycerol O-acyltransferase activity"/>
    <property type="evidence" value="ECO:0007669"/>
    <property type="project" value="TreeGrafter"/>
</dbReference>
<dbReference type="GO" id="GO:0005789">
    <property type="term" value="C:endoplasmic reticulum membrane"/>
    <property type="evidence" value="ECO:0007669"/>
    <property type="project" value="UniProtKB-SubCell"/>
</dbReference>
<evidence type="ECO:0000256" key="3">
    <source>
        <dbReference type="ARBA" id="ARBA00022516"/>
    </source>
</evidence>
<evidence type="ECO:0000256" key="5">
    <source>
        <dbReference type="ARBA" id="ARBA00022692"/>
    </source>
</evidence>
<sequence length="340" mass="38986">MVKIFGIELAPLHIPMERRLQTLAVQQWTLSFLFLGFGCLIVMIYLLFTSFYWIPLIYLVYYVYDRKKSARGGRRCQWIREWAVWKYFQQYFPITLIKTADLDPNKNYIMGFHPHGILSVSAFCHFATEGSGWSKIFPGLTPYLLVLPGHFQFPGYRDYFMAGGAVEASSESMKFLLTKHGTGNALGLVVGGALEALEAFPGRFNLKLANKKGFIKMALRTGACLVPMFSFGEHELFVQAENPEGSRLRNIQNWLTKYTGFSPPVFHGRGMLNYTFGLVPYRIPVYTVVGAAIEVQKDEHPSKEKIDDLHQTYLKELEKLFEAHKTKYGVPKDKHLHFIE</sequence>
<dbReference type="GO" id="GO:0019432">
    <property type="term" value="P:triglyceride biosynthetic process"/>
    <property type="evidence" value="ECO:0007669"/>
    <property type="project" value="TreeGrafter"/>
</dbReference>
<keyword evidence="7 11" id="KW-1133">Transmembrane helix</keyword>
<evidence type="ECO:0000313" key="12">
    <source>
        <dbReference type="Proteomes" id="UP000694844"/>
    </source>
</evidence>
<dbReference type="PANTHER" id="PTHR12317:SF79">
    <property type="entry name" value="ACYLTRANSFERASE"/>
    <property type="match status" value="1"/>
</dbReference>
<keyword evidence="5 11" id="KW-0812">Transmembrane</keyword>
<keyword evidence="3" id="KW-0444">Lipid biosynthesis</keyword>
<comment type="subcellular location">
    <subcellularLocation>
        <location evidence="1 11">Endoplasmic reticulum membrane</location>
        <topology evidence="1 11">Multi-pass membrane protein</topology>
    </subcellularLocation>
</comment>
<proteinExistence type="inferred from homology"/>
<evidence type="ECO:0000256" key="1">
    <source>
        <dbReference type="ARBA" id="ARBA00004477"/>
    </source>
</evidence>
<dbReference type="GeneID" id="111101215"/>
<evidence type="ECO:0000256" key="9">
    <source>
        <dbReference type="ARBA" id="ARBA00023136"/>
    </source>
</evidence>
<keyword evidence="8" id="KW-0443">Lipid metabolism</keyword>
<dbReference type="Proteomes" id="UP000694844">
    <property type="component" value="Chromosome 6"/>
</dbReference>